<reference evidence="2 3" key="1">
    <citation type="submission" date="2016-09" db="EMBL/GenBank/DDBJ databases">
        <title>The draft genome of Dichanthelium oligosanthes: A C3 panicoid grass species.</title>
        <authorList>
            <person name="Studer A.J."/>
            <person name="Schnable J.C."/>
            <person name="Brutnell T.P."/>
        </authorList>
    </citation>
    <scope>NUCLEOTIDE SEQUENCE [LARGE SCALE GENOMIC DNA]</scope>
    <source>
        <strain evidence="3">cv. Kellogg 1175</strain>
        <tissue evidence="2">Leaf</tissue>
    </source>
</reference>
<dbReference type="InterPro" id="IPR036770">
    <property type="entry name" value="Ankyrin_rpt-contain_sf"/>
</dbReference>
<dbReference type="Gene3D" id="1.25.40.20">
    <property type="entry name" value="Ankyrin repeat-containing domain"/>
    <property type="match status" value="1"/>
</dbReference>
<proteinExistence type="predicted"/>
<comment type="caution">
    <text evidence="2">The sequence shown here is derived from an EMBL/GenBank/DDBJ whole genome shotgun (WGS) entry which is preliminary data.</text>
</comment>
<dbReference type="STRING" id="888268.A0A1E5VL97"/>
<dbReference type="AlphaFoldDB" id="A0A1E5VL97"/>
<organism evidence="2 3">
    <name type="scientific">Dichanthelium oligosanthes</name>
    <dbReference type="NCBI Taxonomy" id="888268"/>
    <lineage>
        <taxon>Eukaryota</taxon>
        <taxon>Viridiplantae</taxon>
        <taxon>Streptophyta</taxon>
        <taxon>Embryophyta</taxon>
        <taxon>Tracheophyta</taxon>
        <taxon>Spermatophyta</taxon>
        <taxon>Magnoliopsida</taxon>
        <taxon>Liliopsida</taxon>
        <taxon>Poales</taxon>
        <taxon>Poaceae</taxon>
        <taxon>PACMAD clade</taxon>
        <taxon>Panicoideae</taxon>
        <taxon>Panicodae</taxon>
        <taxon>Paniceae</taxon>
        <taxon>Dichantheliinae</taxon>
        <taxon>Dichanthelium</taxon>
    </lineage>
</organism>
<dbReference type="OrthoDB" id="694512at2759"/>
<evidence type="ECO:0000313" key="2">
    <source>
        <dbReference type="EMBL" id="OEL25879.1"/>
    </source>
</evidence>
<feature type="compositionally biased region" description="Polar residues" evidence="1">
    <location>
        <begin position="154"/>
        <end position="165"/>
    </location>
</feature>
<dbReference type="Pfam" id="PF12796">
    <property type="entry name" value="Ank_2"/>
    <property type="match status" value="1"/>
</dbReference>
<feature type="region of interest" description="Disordered" evidence="1">
    <location>
        <begin position="148"/>
        <end position="199"/>
    </location>
</feature>
<dbReference type="PANTHER" id="PTHR24121">
    <property type="entry name" value="NO MECHANORECEPTOR POTENTIAL C, ISOFORM D-RELATED"/>
    <property type="match status" value="1"/>
</dbReference>
<dbReference type="Proteomes" id="UP000095767">
    <property type="component" value="Unassembled WGS sequence"/>
</dbReference>
<dbReference type="SUPFAM" id="SSF48403">
    <property type="entry name" value="Ankyrin repeat"/>
    <property type="match status" value="1"/>
</dbReference>
<feature type="compositionally biased region" description="Basic and acidic residues" evidence="1">
    <location>
        <begin position="176"/>
        <end position="185"/>
    </location>
</feature>
<name>A0A1E5VL97_9POAL</name>
<evidence type="ECO:0000256" key="1">
    <source>
        <dbReference type="SAM" id="MobiDB-lite"/>
    </source>
</evidence>
<dbReference type="EMBL" id="LWDX02036021">
    <property type="protein sequence ID" value="OEL25879.1"/>
    <property type="molecule type" value="Genomic_DNA"/>
</dbReference>
<feature type="region of interest" description="Disordered" evidence="1">
    <location>
        <begin position="1"/>
        <end position="62"/>
    </location>
</feature>
<sequence>MDPAMSGKATEVGVDPTTAQKAAEGGTDPATTGKAVDPPPPEAAAMDPSAKPPGKATPTQRGMHLALYKAATQGNVASLKKLVAEDLDILSSTTPQINTALHLAALHGNSKFAREVLDKSEDLLLATNDDGDTPLHLAGKAKVLVRRGEAYPGDSTTTVHDQQGGQHPAARGGKGAQERRGDDASGSRPLPRARSQHPG</sequence>
<gene>
    <name evidence="2" type="ORF">BAE44_0013102</name>
</gene>
<protein>
    <submittedName>
        <fullName evidence="2">Uncharacterized protein</fullName>
    </submittedName>
</protein>
<dbReference type="InterPro" id="IPR002110">
    <property type="entry name" value="Ankyrin_rpt"/>
</dbReference>
<keyword evidence="3" id="KW-1185">Reference proteome</keyword>
<dbReference type="PANTHER" id="PTHR24121:SF21">
    <property type="entry name" value="ANKYRIN REPEAT FAMILY PROTEIN"/>
    <property type="match status" value="1"/>
</dbReference>
<accession>A0A1E5VL97</accession>
<evidence type="ECO:0000313" key="3">
    <source>
        <dbReference type="Proteomes" id="UP000095767"/>
    </source>
</evidence>